<dbReference type="Pfam" id="PF13279">
    <property type="entry name" value="4HBT_2"/>
    <property type="match status" value="1"/>
</dbReference>
<proteinExistence type="predicted"/>
<name>A0ABW0E7Q9_9BACT</name>
<protein>
    <submittedName>
        <fullName evidence="1">Acyl-CoA thioesterase</fullName>
        <ecNumber evidence="1">3.1.2.-</ecNumber>
    </submittedName>
</protein>
<comment type="caution">
    <text evidence="1">The sequence shown here is derived from an EMBL/GenBank/DDBJ whole genome shotgun (WGS) entry which is preliminary data.</text>
</comment>
<dbReference type="PANTHER" id="PTHR31793">
    <property type="entry name" value="4-HYDROXYBENZOYL-COA THIOESTERASE FAMILY MEMBER"/>
    <property type="match status" value="1"/>
</dbReference>
<sequence>MEYYPVKLDLRLDWSEMDLFGHVNNVSYFKYVQASRVNYWDAIGLTQLFKETKVGAILASTSCNFLKELHFPGNITVQVKLDFIKNTSFGLKHQILNKHGEVAAEAKDVLVMFDFTKNEKVPIPENIRLQIVKLEGKLPA</sequence>
<dbReference type="PANTHER" id="PTHR31793:SF39">
    <property type="entry name" value="THIOESTERASE_THIOL ESTER DEHYDRASE-ISOMERASE"/>
    <property type="match status" value="1"/>
</dbReference>
<dbReference type="CDD" id="cd00586">
    <property type="entry name" value="4HBT"/>
    <property type="match status" value="1"/>
</dbReference>
<dbReference type="RefSeq" id="WP_378015562.1">
    <property type="nucleotide sequence ID" value="NZ_JBHSKT010000001.1"/>
</dbReference>
<keyword evidence="2" id="KW-1185">Reference proteome</keyword>
<dbReference type="GO" id="GO:0016787">
    <property type="term" value="F:hydrolase activity"/>
    <property type="evidence" value="ECO:0007669"/>
    <property type="project" value="UniProtKB-KW"/>
</dbReference>
<reference evidence="2" key="1">
    <citation type="journal article" date="2019" name="Int. J. Syst. Evol. Microbiol.">
        <title>The Global Catalogue of Microorganisms (GCM) 10K type strain sequencing project: providing services to taxonomists for standard genome sequencing and annotation.</title>
        <authorList>
            <consortium name="The Broad Institute Genomics Platform"/>
            <consortium name="The Broad Institute Genome Sequencing Center for Infectious Disease"/>
            <person name="Wu L."/>
            <person name="Ma J."/>
        </authorList>
    </citation>
    <scope>NUCLEOTIDE SEQUENCE [LARGE SCALE GENOMIC DNA]</scope>
    <source>
        <strain evidence="2">KACC 12602</strain>
    </source>
</reference>
<dbReference type="EC" id="3.1.2.-" evidence="1"/>
<keyword evidence="1" id="KW-0378">Hydrolase</keyword>
<dbReference type="InterPro" id="IPR050563">
    <property type="entry name" value="4-hydroxybenzoyl-CoA_TE"/>
</dbReference>
<dbReference type="EMBL" id="JBHSKT010000001">
    <property type="protein sequence ID" value="MFC5269178.1"/>
    <property type="molecule type" value="Genomic_DNA"/>
</dbReference>
<dbReference type="SUPFAM" id="SSF54637">
    <property type="entry name" value="Thioesterase/thiol ester dehydrase-isomerase"/>
    <property type="match status" value="1"/>
</dbReference>
<dbReference type="Gene3D" id="3.10.129.10">
    <property type="entry name" value="Hotdog Thioesterase"/>
    <property type="match status" value="1"/>
</dbReference>
<dbReference type="InterPro" id="IPR029069">
    <property type="entry name" value="HotDog_dom_sf"/>
</dbReference>
<gene>
    <name evidence="1" type="ORF">ACFPIB_01065</name>
</gene>
<organism evidence="1 2">
    <name type="scientific">Adhaeribacter terreus</name>
    <dbReference type="NCBI Taxonomy" id="529703"/>
    <lineage>
        <taxon>Bacteria</taxon>
        <taxon>Pseudomonadati</taxon>
        <taxon>Bacteroidota</taxon>
        <taxon>Cytophagia</taxon>
        <taxon>Cytophagales</taxon>
        <taxon>Hymenobacteraceae</taxon>
        <taxon>Adhaeribacter</taxon>
    </lineage>
</organism>
<evidence type="ECO:0000313" key="2">
    <source>
        <dbReference type="Proteomes" id="UP001596161"/>
    </source>
</evidence>
<accession>A0ABW0E7Q9</accession>
<dbReference type="Proteomes" id="UP001596161">
    <property type="component" value="Unassembled WGS sequence"/>
</dbReference>
<evidence type="ECO:0000313" key="1">
    <source>
        <dbReference type="EMBL" id="MFC5269178.1"/>
    </source>
</evidence>